<dbReference type="KEGG" id="scq:SCULI_v1c04770"/>
<accession>W6A6T0</accession>
<dbReference type="RefSeq" id="WP_025363055.1">
    <property type="nucleotide sequence ID" value="NZ_CP006681.1"/>
</dbReference>
<dbReference type="PATRIC" id="fig|1276246.3.peg.476"/>
<dbReference type="Proteomes" id="UP000019267">
    <property type="component" value="Chromosome"/>
</dbReference>
<keyword evidence="2" id="KW-1185">Reference proteome</keyword>
<evidence type="ECO:0000313" key="2">
    <source>
        <dbReference type="Proteomes" id="UP000019267"/>
    </source>
</evidence>
<sequence>MFKLLTILGSVALGAPSIINVAVNINEEIDQNRISNTQIISSLDEKGNLYFENINENSNELNSMYKRSILTNLSWNFYDFAYSNEFIYEFYEGKGINVLNSKIRISNIDGKEIDTLKVTYNKPTFIQSVEVIGEIIYFVTYSFNVEGASWNLWSIEENKLNDLGVLDFGRNILTQNLTLLNYNNQLLINTIDELPQTGNTYLYRYTKENNLELMSQILDAARRTDWNQEYTIFNGNLYIQFSDGLYKFEDKGSYFEYHNFEFNYPENLISTEEKIYFTIDNITEEGEIIGEIFMSFDGTIFKEEFITEHDDINSLITYDNVNFYITSYLNNEINKYNIDSNQLEYVANLKGDEIAKVKNVFIN</sequence>
<dbReference type="EMBL" id="CP006681">
    <property type="protein sequence ID" value="AHI52818.1"/>
    <property type="molecule type" value="Genomic_DNA"/>
</dbReference>
<dbReference type="HOGENOM" id="CLU_762692_0_0_14"/>
<reference evidence="1 2" key="1">
    <citation type="journal article" date="2014" name="Genome Biol. Evol.">
        <title>Molecular evolution of the substrate utilization strategies and putative virulence factors in mosquito-associated Spiroplasma species.</title>
        <authorList>
            <person name="Chang T.H."/>
            <person name="Lo W.S."/>
            <person name="Ku C."/>
            <person name="Chen L.L."/>
            <person name="Kuo C.H."/>
        </authorList>
    </citation>
    <scope>NUCLEOTIDE SEQUENCE [LARGE SCALE GENOMIC DNA]</scope>
    <source>
        <strain evidence="1">AES-1</strain>
    </source>
</reference>
<gene>
    <name evidence="1" type="ORF">SCULI_v1c04770</name>
</gene>
<name>W6A6T0_9MOLU</name>
<dbReference type="AlphaFoldDB" id="W6A6T0"/>
<proteinExistence type="predicted"/>
<evidence type="ECO:0000313" key="1">
    <source>
        <dbReference type="EMBL" id="AHI52818.1"/>
    </source>
</evidence>
<protein>
    <submittedName>
        <fullName evidence="1">Uncharacterized protein</fullName>
    </submittedName>
</protein>
<organism evidence="1 2">
    <name type="scientific">Spiroplasma culicicola AES-1</name>
    <dbReference type="NCBI Taxonomy" id="1276246"/>
    <lineage>
        <taxon>Bacteria</taxon>
        <taxon>Bacillati</taxon>
        <taxon>Mycoplasmatota</taxon>
        <taxon>Mollicutes</taxon>
        <taxon>Entomoplasmatales</taxon>
        <taxon>Spiroplasmataceae</taxon>
        <taxon>Spiroplasma</taxon>
    </lineage>
</organism>